<reference evidence="1" key="1">
    <citation type="journal article" date="2013" name="BMC Genomics">
        <title>Unscrambling butterfly oogenesis.</title>
        <authorList>
            <person name="Carter J.M."/>
            <person name="Baker S.C."/>
            <person name="Pink R."/>
            <person name="Carter D.R."/>
            <person name="Collins A."/>
            <person name="Tomlin J."/>
            <person name="Gibbs M."/>
            <person name="Breuker C.J."/>
        </authorList>
    </citation>
    <scope>NUCLEOTIDE SEQUENCE</scope>
    <source>
        <tissue evidence="1">Ovary</tissue>
    </source>
</reference>
<dbReference type="AlphaFoldDB" id="S4NS26"/>
<accession>S4NS26</accession>
<dbReference type="EMBL" id="GAIX01014247">
    <property type="protein sequence ID" value="JAA78313.1"/>
    <property type="molecule type" value="Transcribed_RNA"/>
</dbReference>
<evidence type="ECO:0000313" key="1">
    <source>
        <dbReference type="EMBL" id="JAA78313.1"/>
    </source>
</evidence>
<organism evidence="1">
    <name type="scientific">Pararge aegeria</name>
    <name type="common">speckled wood butterfly</name>
    <dbReference type="NCBI Taxonomy" id="116150"/>
    <lineage>
        <taxon>Eukaryota</taxon>
        <taxon>Metazoa</taxon>
        <taxon>Ecdysozoa</taxon>
        <taxon>Arthropoda</taxon>
        <taxon>Hexapoda</taxon>
        <taxon>Insecta</taxon>
        <taxon>Pterygota</taxon>
        <taxon>Neoptera</taxon>
        <taxon>Endopterygota</taxon>
        <taxon>Lepidoptera</taxon>
        <taxon>Glossata</taxon>
        <taxon>Ditrysia</taxon>
        <taxon>Papilionoidea</taxon>
        <taxon>Nymphalidae</taxon>
        <taxon>Satyrinae</taxon>
        <taxon>Satyrini</taxon>
        <taxon>Parargina</taxon>
        <taxon>Pararge</taxon>
    </lineage>
</organism>
<name>S4NS26_9NEOP</name>
<sequence>MFSFHSARAMNCDVGRHTHLWSYDLVHNAGTVHHFIFKLTLVSYDKMSRMHVGEPAEYDPRHLNDSCNRWCPACDLYLRFDVPRPL</sequence>
<proteinExistence type="predicted"/>
<protein>
    <submittedName>
        <fullName evidence="1">Uncharacterized protein</fullName>
    </submittedName>
</protein>
<reference evidence="1" key="2">
    <citation type="submission" date="2013-05" db="EMBL/GenBank/DDBJ databases">
        <authorList>
            <person name="Carter J.-M."/>
            <person name="Baker S.C."/>
            <person name="Pink R."/>
            <person name="Carter D.R.F."/>
            <person name="Collins A."/>
            <person name="Tomlin J."/>
            <person name="Gibbs M."/>
            <person name="Breuker C.J."/>
        </authorList>
    </citation>
    <scope>NUCLEOTIDE SEQUENCE</scope>
    <source>
        <tissue evidence="1">Ovary</tissue>
    </source>
</reference>